<dbReference type="PANTHER" id="PTHR48167:SF2">
    <property type="entry name" value="EXPRESSED PROTEIN"/>
    <property type="match status" value="1"/>
</dbReference>
<feature type="region of interest" description="Disordered" evidence="1">
    <location>
        <begin position="37"/>
        <end position="59"/>
    </location>
</feature>
<organism evidence="2">
    <name type="scientific">Rhizophora mucronata</name>
    <name type="common">Asiatic mangrove</name>
    <dbReference type="NCBI Taxonomy" id="61149"/>
    <lineage>
        <taxon>Eukaryota</taxon>
        <taxon>Viridiplantae</taxon>
        <taxon>Streptophyta</taxon>
        <taxon>Embryophyta</taxon>
        <taxon>Tracheophyta</taxon>
        <taxon>Spermatophyta</taxon>
        <taxon>Magnoliopsida</taxon>
        <taxon>eudicotyledons</taxon>
        <taxon>Gunneridae</taxon>
        <taxon>Pentapetalae</taxon>
        <taxon>rosids</taxon>
        <taxon>fabids</taxon>
        <taxon>Malpighiales</taxon>
        <taxon>Rhizophoraceae</taxon>
        <taxon>Rhizophora</taxon>
    </lineage>
</organism>
<dbReference type="EMBL" id="GGEC01019733">
    <property type="protein sequence ID" value="MBX00217.1"/>
    <property type="molecule type" value="Transcribed_RNA"/>
</dbReference>
<accession>A0A2P2K3B7</accession>
<sequence>MSLLIRYAARSNLSSGIFAPAHGRPFFLRESPKWFSTEAEQPPAQPSTPPSEDSPIDPFLQNSSPGLMYGRLFGIMKHTLKSDIINMLEGSDLTVDDIKISYSQQFIPFKMLLQFPSRQAFDNAARMVAKKGRLYRLERADRSEWDILMPYDGKTVLLRGFPRNVAAIDIERFLSGCVYDPSSMEILRQGFPTALVRFPTRAAAMNAFITKNRGLCVNNRILMRVLE</sequence>
<evidence type="ECO:0000256" key="1">
    <source>
        <dbReference type="SAM" id="MobiDB-lite"/>
    </source>
</evidence>
<protein>
    <submittedName>
        <fullName evidence="2">Uncharacterized protein MANES_09G071900</fullName>
    </submittedName>
</protein>
<dbReference type="PANTHER" id="PTHR48167">
    <property type="entry name" value="EXPRESSED PROTEIN"/>
    <property type="match status" value="1"/>
</dbReference>
<reference evidence="2" key="1">
    <citation type="submission" date="2018-02" db="EMBL/GenBank/DDBJ databases">
        <title>Rhizophora mucronata_Transcriptome.</title>
        <authorList>
            <person name="Meera S.P."/>
            <person name="Sreeshan A."/>
            <person name="Augustine A."/>
        </authorList>
    </citation>
    <scope>NUCLEOTIDE SEQUENCE</scope>
    <source>
        <tissue evidence="2">Leaf</tissue>
    </source>
</reference>
<evidence type="ECO:0000313" key="2">
    <source>
        <dbReference type="EMBL" id="MBX00217.1"/>
    </source>
</evidence>
<name>A0A2P2K3B7_RHIMU</name>
<dbReference type="AlphaFoldDB" id="A0A2P2K3B7"/>
<proteinExistence type="predicted"/>